<feature type="domain" description="DH" evidence="2">
    <location>
        <begin position="81"/>
        <end position="298"/>
    </location>
</feature>
<gene>
    <name evidence="3" type="ORF">FMAN_06960</name>
</gene>
<dbReference type="PROSITE" id="PS50010">
    <property type="entry name" value="DH_2"/>
    <property type="match status" value="1"/>
</dbReference>
<evidence type="ECO:0000256" key="1">
    <source>
        <dbReference type="SAM" id="MobiDB-lite"/>
    </source>
</evidence>
<dbReference type="GeneID" id="65086223"/>
<dbReference type="PANTHER" id="PTHR22834:SF20">
    <property type="entry name" value="SH3 DOMAIN-CONTAINING PROTEIN"/>
    <property type="match status" value="1"/>
</dbReference>
<dbReference type="Pfam" id="PF00621">
    <property type="entry name" value="RhoGEF"/>
    <property type="match status" value="1"/>
</dbReference>
<dbReference type="GO" id="GO:0031991">
    <property type="term" value="P:regulation of actomyosin contractile ring contraction"/>
    <property type="evidence" value="ECO:0007669"/>
    <property type="project" value="TreeGrafter"/>
</dbReference>
<dbReference type="SMART" id="SM00325">
    <property type="entry name" value="RhoGEF"/>
    <property type="match status" value="1"/>
</dbReference>
<feature type="region of interest" description="Disordered" evidence="1">
    <location>
        <begin position="347"/>
        <end position="406"/>
    </location>
</feature>
<dbReference type="Gene3D" id="1.20.900.10">
    <property type="entry name" value="Dbl homology (DH) domain"/>
    <property type="match status" value="1"/>
</dbReference>
<dbReference type="Proteomes" id="UP000184255">
    <property type="component" value="Unassembled WGS sequence"/>
</dbReference>
<protein>
    <recommendedName>
        <fullName evidence="2">DH domain-containing protein</fullName>
    </recommendedName>
</protein>
<dbReference type="RefSeq" id="XP_041681180.1">
    <property type="nucleotide sequence ID" value="XM_041830526.1"/>
</dbReference>
<dbReference type="InterPro" id="IPR051492">
    <property type="entry name" value="Dynamin-Rho_GEF"/>
</dbReference>
<dbReference type="AlphaFoldDB" id="A0A1L7T9G0"/>
<reference evidence="4" key="1">
    <citation type="journal article" date="2016" name="Genome Biol. Evol.">
        <title>Comparative 'omics' of the Fusarium fujikuroi species complex highlights differences in genetic potential and metabolite synthesis.</title>
        <authorList>
            <person name="Niehaus E.-M."/>
            <person name="Muensterkoetter M."/>
            <person name="Proctor R.H."/>
            <person name="Brown D.W."/>
            <person name="Sharon A."/>
            <person name="Idan Y."/>
            <person name="Oren-Young L."/>
            <person name="Sieber C.M."/>
            <person name="Novak O."/>
            <person name="Pencik A."/>
            <person name="Tarkowska D."/>
            <person name="Hromadova K."/>
            <person name="Freeman S."/>
            <person name="Maymon M."/>
            <person name="Elazar M."/>
            <person name="Youssef S.A."/>
            <person name="El-Shabrawy E.S.M."/>
            <person name="Shalaby A.B.A."/>
            <person name="Houterman P."/>
            <person name="Brock N.L."/>
            <person name="Burkhardt I."/>
            <person name="Tsavkelova E.A."/>
            <person name="Dickschat J.S."/>
            <person name="Galuszka P."/>
            <person name="Gueldener U."/>
            <person name="Tudzynski B."/>
        </authorList>
    </citation>
    <scope>NUCLEOTIDE SEQUENCE [LARGE SCALE GENOMIC DNA]</scope>
    <source>
        <strain evidence="4">MRC7560</strain>
    </source>
</reference>
<dbReference type="GO" id="GO:0005085">
    <property type="term" value="F:guanyl-nucleotide exchange factor activity"/>
    <property type="evidence" value="ECO:0007669"/>
    <property type="project" value="InterPro"/>
</dbReference>
<dbReference type="VEuPathDB" id="FungiDB:FMAN_06960"/>
<dbReference type="SUPFAM" id="SSF48065">
    <property type="entry name" value="DBL homology domain (DH-domain)"/>
    <property type="match status" value="1"/>
</dbReference>
<dbReference type="InterPro" id="IPR000219">
    <property type="entry name" value="DH_dom"/>
</dbReference>
<dbReference type="InterPro" id="IPR035899">
    <property type="entry name" value="DBL_dom_sf"/>
</dbReference>
<keyword evidence="4" id="KW-1185">Reference proteome</keyword>
<evidence type="ECO:0000313" key="3">
    <source>
        <dbReference type="EMBL" id="CVK91877.1"/>
    </source>
</evidence>
<name>A0A1L7T9G0_FUSMA</name>
<dbReference type="PANTHER" id="PTHR22834">
    <property type="entry name" value="NUCLEAR FUSION PROTEIN FUS2"/>
    <property type="match status" value="1"/>
</dbReference>
<dbReference type="GO" id="GO:0032955">
    <property type="term" value="P:regulation of division septum assembly"/>
    <property type="evidence" value="ECO:0007669"/>
    <property type="project" value="TreeGrafter"/>
</dbReference>
<comment type="caution">
    <text evidence="3">The sequence shown here is derived from an EMBL/GenBank/DDBJ whole genome shotgun (WGS) entry which is preliminary data.</text>
</comment>
<proteinExistence type="predicted"/>
<evidence type="ECO:0000259" key="2">
    <source>
        <dbReference type="PROSITE" id="PS50010"/>
    </source>
</evidence>
<sequence>MLSTISNSISGPACVQQLTWAPRHKLDPVLEHDPHHAECISTINLPTTLGFEEQRHSNNRPTTKVTTDAQLHDTCTSLITQRRNVIKELIDTERIFTRDMRILLHVYKETADACPALDFEAIQLIFRNIDDIVSVHTSFQSELEKSAASVYNHHHEKPPVGNKNIPTTNFYQNTLIQVSEAEDRGAWIGRAFMLNIDSISMVVEKFLQKGKEVAEYLVVIQKHPAVVYWMEQCREVTEHLTHAWDLGSLLIKPLQRITRYPILITALLRHTPHDYPDRRDLLEARERFNALLFQVNTTTKLFEATPRPITKSYTGSVAKPGMRRTLRKSMSKMRLWSHRLSGNQSRVDDRRVCSAPLDDGTDERGPWSAHEMSSANPFSPAKGGHEFPHTWYSSRSAPDLLTKTSK</sequence>
<accession>A0A1L7T9G0</accession>
<dbReference type="CDD" id="cd00160">
    <property type="entry name" value="RhoGEF"/>
    <property type="match status" value="1"/>
</dbReference>
<evidence type="ECO:0000313" key="4">
    <source>
        <dbReference type="Proteomes" id="UP000184255"/>
    </source>
</evidence>
<dbReference type="EMBL" id="FCQH01000005">
    <property type="protein sequence ID" value="CVK91877.1"/>
    <property type="molecule type" value="Genomic_DNA"/>
</dbReference>
<feature type="compositionally biased region" description="Polar residues" evidence="1">
    <location>
        <begin position="391"/>
        <end position="406"/>
    </location>
</feature>
<organism evidence="3 4">
    <name type="scientific">Fusarium mangiferae</name>
    <name type="common">Mango malformation disease fungus</name>
    <dbReference type="NCBI Taxonomy" id="192010"/>
    <lineage>
        <taxon>Eukaryota</taxon>
        <taxon>Fungi</taxon>
        <taxon>Dikarya</taxon>
        <taxon>Ascomycota</taxon>
        <taxon>Pezizomycotina</taxon>
        <taxon>Sordariomycetes</taxon>
        <taxon>Hypocreomycetidae</taxon>
        <taxon>Hypocreales</taxon>
        <taxon>Nectriaceae</taxon>
        <taxon>Fusarium</taxon>
        <taxon>Fusarium fujikuroi species complex</taxon>
    </lineage>
</organism>
<dbReference type="GO" id="GO:0005737">
    <property type="term" value="C:cytoplasm"/>
    <property type="evidence" value="ECO:0007669"/>
    <property type="project" value="TreeGrafter"/>
</dbReference>